<feature type="transmembrane region" description="Helical" evidence="1">
    <location>
        <begin position="77"/>
        <end position="96"/>
    </location>
</feature>
<organism evidence="2 3">
    <name type="scientific">Steinernema carpocapsae</name>
    <name type="common">Entomopathogenic nematode</name>
    <dbReference type="NCBI Taxonomy" id="34508"/>
    <lineage>
        <taxon>Eukaryota</taxon>
        <taxon>Metazoa</taxon>
        <taxon>Ecdysozoa</taxon>
        <taxon>Nematoda</taxon>
        <taxon>Chromadorea</taxon>
        <taxon>Rhabditida</taxon>
        <taxon>Tylenchina</taxon>
        <taxon>Panagrolaimomorpha</taxon>
        <taxon>Strongyloidoidea</taxon>
        <taxon>Steinernematidae</taxon>
        <taxon>Steinernema</taxon>
    </lineage>
</organism>
<keyword evidence="3" id="KW-1185">Reference proteome</keyword>
<sequence>MAASTFFFSTSWGEQRDLMKAFDESRQRAWNLEKMLGLKEVEIAALTEENADQARLIAQQLSKILQLEDDVQSYRNIAFASGAVAFGALLGFLRIARWS</sequence>
<comment type="caution">
    <text evidence="2">The sequence shown here is derived from an EMBL/GenBank/DDBJ whole genome shotgun (WGS) entry which is preliminary data.</text>
</comment>
<keyword evidence="1" id="KW-1133">Transmembrane helix</keyword>
<reference evidence="2 3" key="1">
    <citation type="journal article" date="2015" name="Genome Biol.">
        <title>Comparative genomics of Steinernema reveals deeply conserved gene regulatory networks.</title>
        <authorList>
            <person name="Dillman A.R."/>
            <person name="Macchietto M."/>
            <person name="Porter C.F."/>
            <person name="Rogers A."/>
            <person name="Williams B."/>
            <person name="Antoshechkin I."/>
            <person name="Lee M.M."/>
            <person name="Goodwin Z."/>
            <person name="Lu X."/>
            <person name="Lewis E.E."/>
            <person name="Goodrich-Blair H."/>
            <person name="Stock S.P."/>
            <person name="Adams B.J."/>
            <person name="Sternberg P.W."/>
            <person name="Mortazavi A."/>
        </authorList>
    </citation>
    <scope>NUCLEOTIDE SEQUENCE [LARGE SCALE GENOMIC DNA]</scope>
    <source>
        <strain evidence="2 3">ALL</strain>
    </source>
</reference>
<dbReference type="Proteomes" id="UP000298663">
    <property type="component" value="Unassembled WGS sequence"/>
</dbReference>
<protein>
    <submittedName>
        <fullName evidence="2">Uncharacterized protein</fullName>
    </submittedName>
</protein>
<keyword evidence="1" id="KW-0812">Transmembrane</keyword>
<evidence type="ECO:0000313" key="3">
    <source>
        <dbReference type="Proteomes" id="UP000298663"/>
    </source>
</evidence>
<evidence type="ECO:0000256" key="1">
    <source>
        <dbReference type="SAM" id="Phobius"/>
    </source>
</evidence>
<reference evidence="2 3" key="2">
    <citation type="journal article" date="2019" name="G3 (Bethesda)">
        <title>Hybrid Assembly of the Genome of the Entomopathogenic Nematode Steinernema carpocapsae Identifies the X-Chromosome.</title>
        <authorList>
            <person name="Serra L."/>
            <person name="Macchietto M."/>
            <person name="Macias-Munoz A."/>
            <person name="McGill C.J."/>
            <person name="Rodriguez I.M."/>
            <person name="Rodriguez B."/>
            <person name="Murad R."/>
            <person name="Mortazavi A."/>
        </authorList>
    </citation>
    <scope>NUCLEOTIDE SEQUENCE [LARGE SCALE GENOMIC DNA]</scope>
    <source>
        <strain evidence="2 3">ALL</strain>
    </source>
</reference>
<accession>A0A4U5MFQ5</accession>
<evidence type="ECO:0000313" key="2">
    <source>
        <dbReference type="EMBL" id="TKR67972.1"/>
    </source>
</evidence>
<keyword evidence="1" id="KW-0472">Membrane</keyword>
<dbReference type="AlphaFoldDB" id="A0A4U5MFQ5"/>
<name>A0A4U5MFQ5_STECR</name>
<proteinExistence type="predicted"/>
<dbReference type="EMBL" id="AZBU02000008">
    <property type="protein sequence ID" value="TKR67972.1"/>
    <property type="molecule type" value="Genomic_DNA"/>
</dbReference>
<gene>
    <name evidence="2" type="ORF">L596_024034</name>
</gene>